<dbReference type="GO" id="GO:0016832">
    <property type="term" value="F:aldehyde-lyase activity"/>
    <property type="evidence" value="ECO:0007669"/>
    <property type="project" value="InterPro"/>
</dbReference>
<dbReference type="Gene3D" id="3.20.20.70">
    <property type="entry name" value="Aldolase class I"/>
    <property type="match status" value="1"/>
</dbReference>
<dbReference type="AlphaFoldDB" id="Q07RH6"/>
<dbReference type="EMBL" id="CP000463">
    <property type="protein sequence ID" value="ABJ05458.1"/>
    <property type="molecule type" value="Genomic_DNA"/>
</dbReference>
<dbReference type="STRING" id="316055.RPE_1508"/>
<reference evidence="2" key="1">
    <citation type="submission" date="2006-09" db="EMBL/GenBank/DDBJ databases">
        <title>Complete sequence of Rhodopseudomonas palustris BisA53.</title>
        <authorList>
            <consortium name="US DOE Joint Genome Institute"/>
            <person name="Copeland A."/>
            <person name="Lucas S."/>
            <person name="Lapidus A."/>
            <person name="Barry K."/>
            <person name="Detter J.C."/>
            <person name="Glavina del Rio T."/>
            <person name="Hammon N."/>
            <person name="Israni S."/>
            <person name="Dalin E."/>
            <person name="Tice H."/>
            <person name="Pitluck S."/>
            <person name="Chain P."/>
            <person name="Malfatti S."/>
            <person name="Shin M."/>
            <person name="Vergez L."/>
            <person name="Schmutz J."/>
            <person name="Larimer F."/>
            <person name="Land M."/>
            <person name="Hauser L."/>
            <person name="Pelletier D.A."/>
            <person name="Kyrpides N."/>
            <person name="Kim E."/>
            <person name="Harwood C.S."/>
            <person name="Oda Y."/>
            <person name="Richardson P."/>
        </authorList>
    </citation>
    <scope>NUCLEOTIDE SEQUENCE [LARGE SCALE GENOMIC DNA]</scope>
    <source>
        <strain evidence="2">BisA53</strain>
    </source>
</reference>
<dbReference type="GO" id="GO:0005975">
    <property type="term" value="P:carbohydrate metabolic process"/>
    <property type="evidence" value="ECO:0007669"/>
    <property type="project" value="InterPro"/>
</dbReference>
<keyword evidence="1" id="KW-0704">Schiff base</keyword>
<dbReference type="InterPro" id="IPR033919">
    <property type="entry name" value="TSA/FSA_arc/bac"/>
</dbReference>
<dbReference type="Pfam" id="PF00923">
    <property type="entry name" value="TAL_FSA"/>
    <property type="match status" value="1"/>
</dbReference>
<dbReference type="NCBIfam" id="TIGR02134">
    <property type="entry name" value="transald_staph"/>
    <property type="match status" value="1"/>
</dbReference>
<dbReference type="InterPro" id="IPR013785">
    <property type="entry name" value="Aldolase_TIM"/>
</dbReference>
<dbReference type="CDD" id="cd00956">
    <property type="entry name" value="Transaldolase_FSA"/>
    <property type="match status" value="1"/>
</dbReference>
<dbReference type="InterPro" id="IPR011861">
    <property type="entry name" value="Transald_staph-type"/>
</dbReference>
<sequence length="260" mass="28431">MPRLEELNVKIFADGADLDGIIAMAKNPLIRGFTTNPTLMRKAGVVDYETFARKVIDAVPDYPVSFEVFADDFDEMIAQGRMIAAWGPNVNVKIPITDTEGRFAGPVIETLSSEGVVLNVTAIMTIAQVEAVAKVLNPRVASIISVFAGRIADTGVDPVPHMRECLKRLAFHPKAELLWASPRELLNIFHADQVGAHIITVTNDVLAKLSLIGKDLEQYSRETVQMFYKDATASAFSIDAPPLVPELNSVKELSDNEPTL</sequence>
<accession>Q07RH6</accession>
<organism evidence="2">
    <name type="scientific">Rhodopseudomonas palustris (strain BisA53)</name>
    <dbReference type="NCBI Taxonomy" id="316055"/>
    <lineage>
        <taxon>Bacteria</taxon>
        <taxon>Pseudomonadati</taxon>
        <taxon>Pseudomonadota</taxon>
        <taxon>Alphaproteobacteria</taxon>
        <taxon>Hyphomicrobiales</taxon>
        <taxon>Nitrobacteraceae</taxon>
        <taxon>Rhodopseudomonas</taxon>
    </lineage>
</organism>
<evidence type="ECO:0000313" key="2">
    <source>
        <dbReference type="EMBL" id="ABJ05458.1"/>
    </source>
</evidence>
<dbReference type="KEGG" id="rpe:RPE_1508"/>
<dbReference type="HOGENOM" id="CLU_079764_0_0_5"/>
<dbReference type="PANTHER" id="PTHR10683">
    <property type="entry name" value="TRANSALDOLASE"/>
    <property type="match status" value="1"/>
</dbReference>
<dbReference type="PANTHER" id="PTHR10683:SF40">
    <property type="entry name" value="FRUCTOSE-6-PHOSPHATE ALDOLASE 1-RELATED"/>
    <property type="match status" value="1"/>
</dbReference>
<name>Q07RH6_RHOP5</name>
<protein>
    <submittedName>
        <fullName evidence="2">Transaldolase</fullName>
    </submittedName>
</protein>
<dbReference type="OrthoDB" id="9807051at2"/>
<dbReference type="InterPro" id="IPR001585">
    <property type="entry name" value="TAL/FSA"/>
</dbReference>
<dbReference type="SUPFAM" id="SSF51569">
    <property type="entry name" value="Aldolase"/>
    <property type="match status" value="1"/>
</dbReference>
<evidence type="ECO:0000256" key="1">
    <source>
        <dbReference type="ARBA" id="ARBA00023270"/>
    </source>
</evidence>
<gene>
    <name evidence="2" type="ordered locus">RPE_1508</name>
</gene>
<proteinExistence type="predicted"/>
<dbReference type="eggNOG" id="COG0176">
    <property type="taxonomic scope" value="Bacteria"/>
</dbReference>